<evidence type="ECO:0000313" key="3">
    <source>
        <dbReference type="EMBL" id="ABQ24708.1"/>
    </source>
</evidence>
<evidence type="ECO:0008006" key="5">
    <source>
        <dbReference type="Google" id="ProtNLM"/>
    </source>
</evidence>
<dbReference type="EMBL" id="CP000698">
    <property type="protein sequence ID" value="ABQ24708.1"/>
    <property type="molecule type" value="Genomic_DNA"/>
</dbReference>
<keyword evidence="4" id="KW-1185">Reference proteome</keyword>
<name>A5GCJ7_GEOUR</name>
<feature type="transmembrane region" description="Helical" evidence="2">
    <location>
        <begin position="12"/>
        <end position="31"/>
    </location>
</feature>
<dbReference type="RefSeq" id="WP_011937433.1">
    <property type="nucleotide sequence ID" value="NC_009483.1"/>
</dbReference>
<organism evidence="3 4">
    <name type="scientific">Geotalea uraniireducens (strain Rf4)</name>
    <name type="common">Geobacter uraniireducens</name>
    <dbReference type="NCBI Taxonomy" id="351605"/>
    <lineage>
        <taxon>Bacteria</taxon>
        <taxon>Pseudomonadati</taxon>
        <taxon>Thermodesulfobacteriota</taxon>
        <taxon>Desulfuromonadia</taxon>
        <taxon>Geobacterales</taxon>
        <taxon>Geobacteraceae</taxon>
        <taxon>Geotalea</taxon>
    </lineage>
</organism>
<evidence type="ECO:0000313" key="4">
    <source>
        <dbReference type="Proteomes" id="UP000006695"/>
    </source>
</evidence>
<dbReference type="OrthoDB" id="5608857at2"/>
<proteinExistence type="predicted"/>
<dbReference type="AlphaFoldDB" id="A5GCJ7"/>
<evidence type="ECO:0000256" key="1">
    <source>
        <dbReference type="SAM" id="MobiDB-lite"/>
    </source>
</evidence>
<evidence type="ECO:0000256" key="2">
    <source>
        <dbReference type="SAM" id="Phobius"/>
    </source>
</evidence>
<dbReference type="KEGG" id="gur:Gura_0493"/>
<protein>
    <recommendedName>
        <fullName evidence="5">Type II secretion system protein</fullName>
    </recommendedName>
</protein>
<keyword evidence="2" id="KW-0472">Membrane</keyword>
<reference evidence="3 4" key="1">
    <citation type="submission" date="2007-05" db="EMBL/GenBank/DDBJ databases">
        <title>Complete sequence of Geobacter uraniireducens Rf4.</title>
        <authorList>
            <consortium name="US DOE Joint Genome Institute"/>
            <person name="Copeland A."/>
            <person name="Lucas S."/>
            <person name="Lapidus A."/>
            <person name="Barry K."/>
            <person name="Detter J.C."/>
            <person name="Glavina del Rio T."/>
            <person name="Hammon N."/>
            <person name="Israni S."/>
            <person name="Dalin E."/>
            <person name="Tice H."/>
            <person name="Pitluck S."/>
            <person name="Chertkov O."/>
            <person name="Brettin T."/>
            <person name="Bruce D."/>
            <person name="Han C."/>
            <person name="Schmutz J."/>
            <person name="Larimer F."/>
            <person name="Land M."/>
            <person name="Hauser L."/>
            <person name="Kyrpides N."/>
            <person name="Mikhailova N."/>
            <person name="Shelobolina E."/>
            <person name="Aklujkar M."/>
            <person name="Lovley D."/>
            <person name="Richardson P."/>
        </authorList>
    </citation>
    <scope>NUCLEOTIDE SEQUENCE [LARGE SCALE GENOMIC DNA]</scope>
    <source>
        <strain evidence="3 4">Rf4</strain>
    </source>
</reference>
<keyword evidence="2" id="KW-0812">Transmembrane</keyword>
<dbReference type="STRING" id="351605.Gura_0493"/>
<dbReference type="Proteomes" id="UP000006695">
    <property type="component" value="Chromosome"/>
</dbReference>
<dbReference type="HOGENOM" id="CLU_088953_1_0_7"/>
<sequence length="192" mass="21932">MVFNPLRSAAGFTYIAALVLVIVMGIMLGVVGQTWTQIMKREREQELIFRGTQIVQAIRRWNKPKTPQQQAVMPLFELEHLLKDPRSFANLRHLRRLYKDPLTDKDWRVIKDPHRGIIGVASSSEEEPLRQSFQTMTPLSASDKYLEQMFKSFEGKKKYSEWEFVYRGEGVAPGTTTTTVTTPRTTTGTPGG</sequence>
<keyword evidence="2" id="KW-1133">Transmembrane helix</keyword>
<feature type="region of interest" description="Disordered" evidence="1">
    <location>
        <begin position="173"/>
        <end position="192"/>
    </location>
</feature>
<gene>
    <name evidence="3" type="ordered locus">Gura_0493</name>
</gene>
<accession>A5GCJ7</accession>